<evidence type="ECO:0000256" key="2">
    <source>
        <dbReference type="ARBA" id="ARBA00022692"/>
    </source>
</evidence>
<evidence type="ECO:0000313" key="9">
    <source>
        <dbReference type="EMBL" id="MEE1672766.1"/>
    </source>
</evidence>
<dbReference type="NCBIfam" id="TIGR03500">
    <property type="entry name" value="FliO_TIGR"/>
    <property type="match status" value="1"/>
</dbReference>
<keyword evidence="8" id="KW-0732">Signal</keyword>
<feature type="chain" id="PRO_5045609048" description="Flagellar protein" evidence="8">
    <location>
        <begin position="20"/>
        <end position="134"/>
    </location>
</feature>
<name>A0ABU7G0A7_9ALTE</name>
<dbReference type="InterPro" id="IPR022781">
    <property type="entry name" value="Flagellar_biosynth_FliO"/>
</dbReference>
<feature type="transmembrane region" description="Helical" evidence="7">
    <location>
        <begin position="35"/>
        <end position="54"/>
    </location>
</feature>
<evidence type="ECO:0000313" key="10">
    <source>
        <dbReference type="Proteomes" id="UP001310248"/>
    </source>
</evidence>
<accession>A0ABU7G0A7</accession>
<dbReference type="PANTHER" id="PTHR38766">
    <property type="entry name" value="FLAGELLAR PROTEIN FLIO"/>
    <property type="match status" value="1"/>
</dbReference>
<evidence type="ECO:0000256" key="4">
    <source>
        <dbReference type="ARBA" id="ARBA00023136"/>
    </source>
</evidence>
<comment type="subcellular location">
    <subcellularLocation>
        <location evidence="7">Cell membrane</location>
    </subcellularLocation>
    <subcellularLocation>
        <location evidence="7">Bacterial flagellum basal body</location>
    </subcellularLocation>
</comment>
<evidence type="ECO:0000256" key="5">
    <source>
        <dbReference type="ARBA" id="ARBA00023143"/>
    </source>
</evidence>
<organism evidence="9 10">
    <name type="scientific">Agarivorans aestuarii</name>
    <dbReference type="NCBI Taxonomy" id="1563703"/>
    <lineage>
        <taxon>Bacteria</taxon>
        <taxon>Pseudomonadati</taxon>
        <taxon>Pseudomonadota</taxon>
        <taxon>Gammaproteobacteria</taxon>
        <taxon>Alteromonadales</taxon>
        <taxon>Alteromonadaceae</taxon>
        <taxon>Agarivorans</taxon>
    </lineage>
</organism>
<evidence type="ECO:0000256" key="6">
    <source>
        <dbReference type="ARBA" id="ARBA00037937"/>
    </source>
</evidence>
<dbReference type="Pfam" id="PF04347">
    <property type="entry name" value="FliO"/>
    <property type="match status" value="1"/>
</dbReference>
<keyword evidence="10" id="KW-1185">Reference proteome</keyword>
<gene>
    <name evidence="9" type="primary">fliO</name>
    <name evidence="9" type="ORF">SNR37_002176</name>
</gene>
<sequence length="134" mass="14622">MQQFLALIIIAGISLPALAEQETTSPPNSQVELLSWVMSLALVLVTIFVCAWVLKKTRLSQFAGGQSKVVTNLALGTRERVMVVEIGEQQYLIGVTAQSINLLDKLDKPIVAKPNKMSASFTKQLQGLLAKNEK</sequence>
<keyword evidence="9" id="KW-0969">Cilium</keyword>
<keyword evidence="9" id="KW-0282">Flagellum</keyword>
<keyword evidence="2 7" id="KW-0812">Transmembrane</keyword>
<keyword evidence="3 7" id="KW-1133">Transmembrane helix</keyword>
<evidence type="ECO:0000256" key="8">
    <source>
        <dbReference type="SAM" id="SignalP"/>
    </source>
</evidence>
<dbReference type="PANTHER" id="PTHR38766:SF1">
    <property type="entry name" value="FLAGELLAR PROTEIN FLIO"/>
    <property type="match status" value="1"/>
</dbReference>
<keyword evidence="4 7" id="KW-0472">Membrane</keyword>
<dbReference type="RefSeq" id="WP_329774193.1">
    <property type="nucleotide sequence ID" value="NZ_JAYDYW010000004.1"/>
</dbReference>
<comment type="caution">
    <text evidence="9">The sequence shown here is derived from an EMBL/GenBank/DDBJ whole genome shotgun (WGS) entry which is preliminary data.</text>
</comment>
<evidence type="ECO:0000256" key="1">
    <source>
        <dbReference type="ARBA" id="ARBA00022475"/>
    </source>
</evidence>
<keyword evidence="5 7" id="KW-0975">Bacterial flagellum</keyword>
<evidence type="ECO:0000256" key="3">
    <source>
        <dbReference type="ARBA" id="ARBA00022989"/>
    </source>
</evidence>
<dbReference type="Proteomes" id="UP001310248">
    <property type="component" value="Unassembled WGS sequence"/>
</dbReference>
<evidence type="ECO:0000256" key="7">
    <source>
        <dbReference type="RuleBase" id="RU362064"/>
    </source>
</evidence>
<feature type="signal peptide" evidence="8">
    <location>
        <begin position="1"/>
        <end position="19"/>
    </location>
</feature>
<keyword evidence="9" id="KW-0966">Cell projection</keyword>
<keyword evidence="1 7" id="KW-1003">Cell membrane</keyword>
<reference evidence="10" key="1">
    <citation type="submission" date="2023-07" db="EMBL/GenBank/DDBJ databases">
        <title>Draft genome sequence of Agarivorans aestuarii strain ZMCS4, a CAZymes producing bacteria isolated from the marine brown algae Clodostephus spongiosus.</title>
        <authorList>
            <person name="Lorente B."/>
            <person name="Cabral C."/>
            <person name="Frias J."/>
            <person name="Faria J."/>
            <person name="Toubarro D."/>
        </authorList>
    </citation>
    <scope>NUCLEOTIDE SEQUENCE [LARGE SCALE GENOMIC DNA]</scope>
    <source>
        <strain evidence="10">ZMCS4</strain>
    </source>
</reference>
<comment type="similarity">
    <text evidence="6 7">Belongs to the FliO/MopB family.</text>
</comment>
<proteinExistence type="inferred from homology"/>
<protein>
    <recommendedName>
        <fullName evidence="7">Flagellar protein</fullName>
    </recommendedName>
</protein>
<dbReference type="EMBL" id="JAYDYW010000004">
    <property type="protein sequence ID" value="MEE1672766.1"/>
    <property type="molecule type" value="Genomic_DNA"/>
</dbReference>
<dbReference type="InterPro" id="IPR052205">
    <property type="entry name" value="FliO/MopB"/>
</dbReference>